<dbReference type="Proteomes" id="UP000178040">
    <property type="component" value="Unassembled WGS sequence"/>
</dbReference>
<comment type="caution">
    <text evidence="2">The sequence shown here is derived from an EMBL/GenBank/DDBJ whole genome shotgun (WGS) entry which is preliminary data.</text>
</comment>
<evidence type="ECO:0000313" key="2">
    <source>
        <dbReference type="EMBL" id="OGK43420.1"/>
    </source>
</evidence>
<accession>A0A1F7IJ96</accession>
<name>A0A1F7IJ96_9BACT</name>
<protein>
    <submittedName>
        <fullName evidence="2">Uncharacterized protein</fullName>
    </submittedName>
</protein>
<keyword evidence="1" id="KW-0472">Membrane</keyword>
<gene>
    <name evidence="2" type="ORF">A3B40_01410</name>
</gene>
<keyword evidence="1" id="KW-1133">Transmembrane helix</keyword>
<reference evidence="2 3" key="1">
    <citation type="journal article" date="2016" name="Nat. Commun.">
        <title>Thousands of microbial genomes shed light on interconnected biogeochemical processes in an aquifer system.</title>
        <authorList>
            <person name="Anantharaman K."/>
            <person name="Brown C.T."/>
            <person name="Hug L.A."/>
            <person name="Sharon I."/>
            <person name="Castelle C.J."/>
            <person name="Probst A.J."/>
            <person name="Thomas B.C."/>
            <person name="Singh A."/>
            <person name="Wilkins M.J."/>
            <person name="Karaoz U."/>
            <person name="Brodie E.L."/>
            <person name="Williams K.H."/>
            <person name="Hubbard S.S."/>
            <person name="Banfield J.F."/>
        </authorList>
    </citation>
    <scope>NUCLEOTIDE SEQUENCE [LARGE SCALE GENOMIC DNA]</scope>
</reference>
<sequence length="211" mass="23502">MKDQNRGFDYFLQTISRATIIIPIIIVVLAILFKLTDAGVQQKSFLEYNLKPTPTQTQIRDGLNVFKKATGSAKFNLTGPLHCSFSTDTAVLSADIRDKKIYLKVDEKKEIQNYLLSGDCLYIWKQGSYSGEKICGISKQVAMIEGLLSSNILDPNFIFSNLNRVLPIPSVGKSKNPLSSLLNSCSKGEAPTPSLFEIPKNILFKNKTTYK</sequence>
<evidence type="ECO:0000313" key="3">
    <source>
        <dbReference type="Proteomes" id="UP000178040"/>
    </source>
</evidence>
<evidence type="ECO:0000256" key="1">
    <source>
        <dbReference type="SAM" id="Phobius"/>
    </source>
</evidence>
<organism evidence="2 3">
    <name type="scientific">Candidatus Roizmanbacteria bacterium RIFCSPLOWO2_01_FULL_37_16</name>
    <dbReference type="NCBI Taxonomy" id="1802058"/>
    <lineage>
        <taxon>Bacteria</taxon>
        <taxon>Candidatus Roizmaniibacteriota</taxon>
    </lineage>
</organism>
<dbReference type="AlphaFoldDB" id="A0A1F7IJ96"/>
<keyword evidence="1" id="KW-0812">Transmembrane</keyword>
<feature type="transmembrane region" description="Helical" evidence="1">
    <location>
        <begin position="15"/>
        <end position="33"/>
    </location>
</feature>
<proteinExistence type="predicted"/>
<dbReference type="EMBL" id="MGAI01000051">
    <property type="protein sequence ID" value="OGK43420.1"/>
    <property type="molecule type" value="Genomic_DNA"/>
</dbReference>